<comment type="caution">
    <text evidence="1">The sequence shown here is derived from an EMBL/GenBank/DDBJ whole genome shotgun (WGS) entry which is preliminary data.</text>
</comment>
<name>A0A5B7I7L1_PORTR</name>
<gene>
    <name evidence="1" type="ORF">E2C01_074265</name>
</gene>
<evidence type="ECO:0000313" key="1">
    <source>
        <dbReference type="EMBL" id="MPC79722.1"/>
    </source>
</evidence>
<reference evidence="1 2" key="1">
    <citation type="submission" date="2019-05" db="EMBL/GenBank/DDBJ databases">
        <title>Another draft genome of Portunus trituberculatus and its Hox gene families provides insights of decapod evolution.</title>
        <authorList>
            <person name="Jeong J.-H."/>
            <person name="Song I."/>
            <person name="Kim S."/>
            <person name="Choi T."/>
            <person name="Kim D."/>
            <person name="Ryu S."/>
            <person name="Kim W."/>
        </authorList>
    </citation>
    <scope>NUCLEOTIDE SEQUENCE [LARGE SCALE GENOMIC DNA]</scope>
    <source>
        <tissue evidence="1">Muscle</tissue>
    </source>
</reference>
<dbReference type="EMBL" id="VSRR010051917">
    <property type="protein sequence ID" value="MPC79722.1"/>
    <property type="molecule type" value="Genomic_DNA"/>
</dbReference>
<evidence type="ECO:0000313" key="2">
    <source>
        <dbReference type="Proteomes" id="UP000324222"/>
    </source>
</evidence>
<protein>
    <submittedName>
        <fullName evidence="1">Uncharacterized protein</fullName>
    </submittedName>
</protein>
<proteinExistence type="predicted"/>
<keyword evidence="2" id="KW-1185">Reference proteome</keyword>
<dbReference type="AlphaFoldDB" id="A0A5B7I7L1"/>
<sequence>MKKIISIWLSLVRDWLKTFSQVRRIEASDWRAWWVPQHLSSKLLVTPRTAAQKYVEYHMALCDDEQLLCKIVPRLAFWCIAVYYESERFNKTVLIKE</sequence>
<dbReference type="Proteomes" id="UP000324222">
    <property type="component" value="Unassembled WGS sequence"/>
</dbReference>
<accession>A0A5B7I7L1</accession>
<organism evidence="1 2">
    <name type="scientific">Portunus trituberculatus</name>
    <name type="common">Swimming crab</name>
    <name type="synonym">Neptunus trituberculatus</name>
    <dbReference type="NCBI Taxonomy" id="210409"/>
    <lineage>
        <taxon>Eukaryota</taxon>
        <taxon>Metazoa</taxon>
        <taxon>Ecdysozoa</taxon>
        <taxon>Arthropoda</taxon>
        <taxon>Crustacea</taxon>
        <taxon>Multicrustacea</taxon>
        <taxon>Malacostraca</taxon>
        <taxon>Eumalacostraca</taxon>
        <taxon>Eucarida</taxon>
        <taxon>Decapoda</taxon>
        <taxon>Pleocyemata</taxon>
        <taxon>Brachyura</taxon>
        <taxon>Eubrachyura</taxon>
        <taxon>Portunoidea</taxon>
        <taxon>Portunidae</taxon>
        <taxon>Portuninae</taxon>
        <taxon>Portunus</taxon>
    </lineage>
</organism>